<evidence type="ECO:0000259" key="1">
    <source>
        <dbReference type="SMART" id="SM00587"/>
    </source>
</evidence>
<keyword evidence="2" id="KW-0808">Transferase</keyword>
<proteinExistence type="evidence at transcript level"/>
<dbReference type="SMART" id="SM00587">
    <property type="entry name" value="CHK"/>
    <property type="match status" value="1"/>
</dbReference>
<dbReference type="InterPro" id="IPR011009">
    <property type="entry name" value="Kinase-like_dom_sf"/>
</dbReference>
<name>A0A0S1MMB6_ANTPE</name>
<dbReference type="PANTHER" id="PTHR11012">
    <property type="entry name" value="PROTEIN KINASE-LIKE DOMAIN-CONTAINING"/>
    <property type="match status" value="1"/>
</dbReference>
<accession>A0A0S1MMB6</accession>
<evidence type="ECO:0000313" key="2">
    <source>
        <dbReference type="EMBL" id="ALL42054.1"/>
    </source>
</evidence>
<dbReference type="PANTHER" id="PTHR11012:SF55">
    <property type="entry name" value="BHLH DOMAIN-CONTAINING PROTEIN"/>
    <property type="match status" value="1"/>
</dbReference>
<dbReference type="Pfam" id="PF02958">
    <property type="entry name" value="EcKL"/>
    <property type="match status" value="1"/>
</dbReference>
<dbReference type="EMBL" id="KR821066">
    <property type="protein sequence ID" value="ALL42054.1"/>
    <property type="molecule type" value="mRNA"/>
</dbReference>
<reference evidence="2" key="1">
    <citation type="submission" date="2015-05" db="EMBL/GenBank/DDBJ databases">
        <title>gene cloning and expression pattern in Chinese oak silkworm, Antheraea pernyi.</title>
        <authorList>
            <person name="Wang Y."/>
            <person name="Liu W."/>
            <person name="Jiang Y.R."/>
            <person name="Li H.J."/>
            <person name="Qin L."/>
        </authorList>
    </citation>
    <scope>NUCLEOTIDE SEQUENCE</scope>
    <source>
        <strain evidence="2">Shenhuang No.2</strain>
    </source>
</reference>
<protein>
    <submittedName>
        <fullName evidence="2">Ecdysteroid 22-kinase</fullName>
    </submittedName>
</protein>
<dbReference type="GO" id="GO:0016301">
    <property type="term" value="F:kinase activity"/>
    <property type="evidence" value="ECO:0007669"/>
    <property type="project" value="UniProtKB-KW"/>
</dbReference>
<keyword evidence="2" id="KW-0418">Kinase</keyword>
<dbReference type="AlphaFoldDB" id="A0A0S1MMB6"/>
<dbReference type="Gene3D" id="3.90.1200.10">
    <property type="match status" value="1"/>
</dbReference>
<sequence>MADAEQILRKYLENIIVDLNLINPVVNIKSVSSGGANFTTVLYSVKIAPDSKDAVNLFAKVAALGDKMRTAMPMRVYEVEHRAYTELLKKYQHLEIINNVPDEHKLQIPKYYGSSIKVMEEIMILEDLTVQGYTVYDRLKSIDWEYAATAIEEMAKLHALSFAYGVAEPEEFKDLVKDLEFEWVMNDEQAKSFWDNILLSGIESTREENKELLKDFFSTFDGGRKFLEYYEPLRRCALIHRDFRISNLMHKVESDGRIRVKIVDYQTLQGGSPVIDILYFIFTGSDVKFRAEYYHKLIDHYYSQLSQAMQRLGLNPENTYSREDFYFELKEKLPFGLAIAIFSLPLVMVEAENAPKVDENLDLTSLSVVNTSDLFRERINGVVDDFIRWGII</sequence>
<dbReference type="InterPro" id="IPR004119">
    <property type="entry name" value="EcKL"/>
</dbReference>
<organism evidence="2">
    <name type="scientific">Antheraea pernyi</name>
    <name type="common">Chinese oak silk moth</name>
    <name type="synonym">Bombyx pernyi</name>
    <dbReference type="NCBI Taxonomy" id="7119"/>
    <lineage>
        <taxon>Eukaryota</taxon>
        <taxon>Metazoa</taxon>
        <taxon>Ecdysozoa</taxon>
        <taxon>Arthropoda</taxon>
        <taxon>Hexapoda</taxon>
        <taxon>Insecta</taxon>
        <taxon>Pterygota</taxon>
        <taxon>Neoptera</taxon>
        <taxon>Endopterygota</taxon>
        <taxon>Lepidoptera</taxon>
        <taxon>Glossata</taxon>
        <taxon>Ditrysia</taxon>
        <taxon>Bombycoidea</taxon>
        <taxon>Saturniidae</taxon>
        <taxon>Saturniinae</taxon>
        <taxon>Saturniini</taxon>
        <taxon>Antheraea</taxon>
    </lineage>
</organism>
<dbReference type="InterPro" id="IPR015897">
    <property type="entry name" value="CHK_kinase-like"/>
</dbReference>
<dbReference type="SUPFAM" id="SSF56112">
    <property type="entry name" value="Protein kinase-like (PK-like)"/>
    <property type="match status" value="1"/>
</dbReference>
<feature type="domain" description="CHK kinase-like" evidence="1">
    <location>
        <begin position="123"/>
        <end position="311"/>
    </location>
</feature>